<evidence type="ECO:0008006" key="3">
    <source>
        <dbReference type="Google" id="ProtNLM"/>
    </source>
</evidence>
<proteinExistence type="predicted"/>
<dbReference type="PROSITE" id="PS00099">
    <property type="entry name" value="THIOLASE_3"/>
    <property type="match status" value="1"/>
</dbReference>
<dbReference type="PANTHER" id="PTHR12286">
    <property type="entry name" value="SACCHAROPINE DEHYDROGENASE-LIKE OXIDOREDUCTASE"/>
    <property type="match status" value="1"/>
</dbReference>
<dbReference type="InterPro" id="IPR020610">
    <property type="entry name" value="Thiolase_AS"/>
</dbReference>
<evidence type="ECO:0000313" key="2">
    <source>
        <dbReference type="Proteomes" id="UP001597045"/>
    </source>
</evidence>
<organism evidence="1 2">
    <name type="scientific">Kibdelosporangium lantanae</name>
    <dbReference type="NCBI Taxonomy" id="1497396"/>
    <lineage>
        <taxon>Bacteria</taxon>
        <taxon>Bacillati</taxon>
        <taxon>Actinomycetota</taxon>
        <taxon>Actinomycetes</taxon>
        <taxon>Pseudonocardiales</taxon>
        <taxon>Pseudonocardiaceae</taxon>
        <taxon>Kibdelosporangium</taxon>
    </lineage>
</organism>
<evidence type="ECO:0000313" key="1">
    <source>
        <dbReference type="EMBL" id="MFD1044932.1"/>
    </source>
</evidence>
<comment type="caution">
    <text evidence="1">The sequence shown here is derived from an EMBL/GenBank/DDBJ whole genome shotgun (WGS) entry which is preliminary data.</text>
</comment>
<dbReference type="EMBL" id="JBHTIS010000164">
    <property type="protein sequence ID" value="MFD1044932.1"/>
    <property type="molecule type" value="Genomic_DNA"/>
</dbReference>
<accession>A0ABW3M4T7</accession>
<dbReference type="InterPro" id="IPR016039">
    <property type="entry name" value="Thiolase-like"/>
</dbReference>
<dbReference type="InterPro" id="IPR051276">
    <property type="entry name" value="Saccharopine_DH-like_oxidrdct"/>
</dbReference>
<name>A0ABW3M4T7_9PSEU</name>
<reference evidence="2" key="1">
    <citation type="journal article" date="2019" name="Int. J. Syst. Evol. Microbiol.">
        <title>The Global Catalogue of Microorganisms (GCM) 10K type strain sequencing project: providing services to taxonomists for standard genome sequencing and annotation.</title>
        <authorList>
            <consortium name="The Broad Institute Genomics Platform"/>
            <consortium name="The Broad Institute Genome Sequencing Center for Infectious Disease"/>
            <person name="Wu L."/>
            <person name="Ma J."/>
        </authorList>
    </citation>
    <scope>NUCLEOTIDE SEQUENCE [LARGE SCALE GENOMIC DNA]</scope>
    <source>
        <strain evidence="2">JCM 31486</strain>
    </source>
</reference>
<dbReference type="Gene3D" id="3.40.50.720">
    <property type="entry name" value="NAD(P)-binding Rossmann-like Domain"/>
    <property type="match status" value="1"/>
</dbReference>
<gene>
    <name evidence="1" type="ORF">ACFQ1S_04640</name>
</gene>
<dbReference type="PANTHER" id="PTHR12286:SF5">
    <property type="entry name" value="SACCHAROPINE DEHYDROGENASE-LIKE OXIDOREDUCTASE"/>
    <property type="match status" value="1"/>
</dbReference>
<keyword evidence="2" id="KW-1185">Reference proteome</keyword>
<protein>
    <recommendedName>
        <fullName evidence="3">Saccharopine dehydrogenase NADP binding domain-containing protein</fullName>
    </recommendedName>
</protein>
<dbReference type="Gene3D" id="3.40.47.10">
    <property type="match status" value="1"/>
</dbReference>
<sequence>MADQTRPYDVVLFGATGFTGGLTARYLARTAPPELTWALAGRDEEKLRRRRAELAMTHGLEHVLGTLHPSIRWRAPVLEVSYPVDQDLHLDGRGLVLVPSFFCQGLPTSFCDNELQPVLVYPIQHELGWATANSAKSLVTLLGRMERENSDRGLATLCVGVGQGVSVAFERVS</sequence>
<dbReference type="Proteomes" id="UP001597045">
    <property type="component" value="Unassembled WGS sequence"/>
</dbReference>